<dbReference type="GO" id="GO:0009294">
    <property type="term" value="P:DNA-mediated transformation"/>
    <property type="evidence" value="ECO:0007669"/>
    <property type="project" value="InterPro"/>
</dbReference>
<dbReference type="InterPro" id="IPR003488">
    <property type="entry name" value="DprA"/>
</dbReference>
<evidence type="ECO:0000313" key="5">
    <source>
        <dbReference type="Proteomes" id="UP000430692"/>
    </source>
</evidence>
<dbReference type="PANTHER" id="PTHR43022">
    <property type="entry name" value="PROTEIN SMF"/>
    <property type="match status" value="1"/>
</dbReference>
<proteinExistence type="inferred from homology"/>
<dbReference type="Gene3D" id="3.40.50.450">
    <property type="match status" value="1"/>
</dbReference>
<dbReference type="Pfam" id="PF02481">
    <property type="entry name" value="DNA_processg_A"/>
    <property type="match status" value="1"/>
</dbReference>
<sequence>MLRKSLIAIHHLTGVGWATIGRLFQLGWEGGKISEHILSQLPAKPAQVIRKNWSSAYMEKVIQQLAQKQIDTMTVFDDDYPDLLRDLPQAPWVLYLLGNRALLTSKCIAIVGTRKASTYGKRVTEQLSRELANETWTIVSGMAAGIDGIAHQSVLAVGGNTIAVLGTGIDEIFPRHHHKLYHQLIQSGLVISEYPPGTPGHPGLFPQRNRIISGLSFGTIVVEAAERSGSLITAEFSMEQGREVFAVPGPIQSPGSKGTLTLIQQGAKCVQSVTDILEELPDWRTEPFTQTKKEIAVTVDLTKIEKEVLSYLTNEPQQITELIEKMTGKIPISDLHTSLLSLEIKGCIAQLPGAHYIMKSY</sequence>
<dbReference type="EMBL" id="WUUL01000010">
    <property type="protein sequence ID" value="MXQ54884.1"/>
    <property type="molecule type" value="Genomic_DNA"/>
</dbReference>
<dbReference type="NCBIfam" id="TIGR00732">
    <property type="entry name" value="dprA"/>
    <property type="match status" value="1"/>
</dbReference>
<dbReference type="Proteomes" id="UP000430692">
    <property type="component" value="Unassembled WGS sequence"/>
</dbReference>
<accession>A0A6I4W283</accession>
<dbReference type="PANTHER" id="PTHR43022:SF1">
    <property type="entry name" value="PROTEIN SMF"/>
    <property type="match status" value="1"/>
</dbReference>
<dbReference type="AlphaFoldDB" id="A0A6I4W283"/>
<gene>
    <name evidence="4" type="primary">dprA</name>
    <name evidence="4" type="ORF">GSM42_14395</name>
</gene>
<evidence type="ECO:0000313" key="4">
    <source>
        <dbReference type="EMBL" id="MXQ54884.1"/>
    </source>
</evidence>
<comment type="caution">
    <text evidence="4">The sequence shown here is derived from an EMBL/GenBank/DDBJ whole genome shotgun (WGS) entry which is preliminary data.</text>
</comment>
<evidence type="ECO:0000256" key="1">
    <source>
        <dbReference type="ARBA" id="ARBA00006525"/>
    </source>
</evidence>
<dbReference type="InterPro" id="IPR057666">
    <property type="entry name" value="DrpA_SLOG"/>
</dbReference>
<protein>
    <submittedName>
        <fullName evidence="4">DNA-protecting protein DprA</fullName>
    </submittedName>
</protein>
<evidence type="ECO:0000259" key="2">
    <source>
        <dbReference type="Pfam" id="PF02481"/>
    </source>
</evidence>
<name>A0A6I4W283_9BACL</name>
<feature type="domain" description="Smf/DprA SLOG" evidence="2">
    <location>
        <begin position="73"/>
        <end position="280"/>
    </location>
</feature>
<feature type="domain" description="DprA winged helix" evidence="3">
    <location>
        <begin position="300"/>
        <end position="353"/>
    </location>
</feature>
<dbReference type="RefSeq" id="WP_160802239.1">
    <property type="nucleotide sequence ID" value="NZ_WUUL01000010.1"/>
</dbReference>
<dbReference type="Pfam" id="PF17782">
    <property type="entry name" value="WHD_DprA"/>
    <property type="match status" value="1"/>
</dbReference>
<dbReference type="InterPro" id="IPR036388">
    <property type="entry name" value="WH-like_DNA-bd_sf"/>
</dbReference>
<dbReference type="InterPro" id="IPR041614">
    <property type="entry name" value="DprA_WH"/>
</dbReference>
<comment type="similarity">
    <text evidence="1">Belongs to the DprA/Smf family.</text>
</comment>
<reference evidence="4 5" key="1">
    <citation type="submission" date="2019-12" db="EMBL/GenBank/DDBJ databases">
        <title>Whole-genome analyses of novel actinobacteria.</title>
        <authorList>
            <person name="Sahin N."/>
            <person name="Saygin H."/>
        </authorList>
    </citation>
    <scope>NUCLEOTIDE SEQUENCE [LARGE SCALE GENOMIC DNA]</scope>
    <source>
        <strain evidence="4 5">KC615</strain>
    </source>
</reference>
<organism evidence="4 5">
    <name type="scientific">Shimazuella alba</name>
    <dbReference type="NCBI Taxonomy" id="2690964"/>
    <lineage>
        <taxon>Bacteria</taxon>
        <taxon>Bacillati</taxon>
        <taxon>Bacillota</taxon>
        <taxon>Bacilli</taxon>
        <taxon>Bacillales</taxon>
        <taxon>Thermoactinomycetaceae</taxon>
        <taxon>Shimazuella</taxon>
    </lineage>
</organism>
<dbReference type="Gene3D" id="1.10.10.10">
    <property type="entry name" value="Winged helix-like DNA-binding domain superfamily/Winged helix DNA-binding domain"/>
    <property type="match status" value="1"/>
</dbReference>
<keyword evidence="5" id="KW-1185">Reference proteome</keyword>
<dbReference type="SUPFAM" id="SSF102405">
    <property type="entry name" value="MCP/YpsA-like"/>
    <property type="match status" value="1"/>
</dbReference>
<evidence type="ECO:0000259" key="3">
    <source>
        <dbReference type="Pfam" id="PF17782"/>
    </source>
</evidence>